<evidence type="ECO:0000313" key="2">
    <source>
        <dbReference type="Proteomes" id="UP001500713"/>
    </source>
</evidence>
<dbReference type="EMBL" id="BAAAEM010000003">
    <property type="protein sequence ID" value="GAA0484439.1"/>
    <property type="molecule type" value="Genomic_DNA"/>
</dbReference>
<organism evidence="1 2">
    <name type="scientific">Parasphingorhabdus litoris</name>
    <dbReference type="NCBI Taxonomy" id="394733"/>
    <lineage>
        <taxon>Bacteria</taxon>
        <taxon>Pseudomonadati</taxon>
        <taxon>Pseudomonadota</taxon>
        <taxon>Alphaproteobacteria</taxon>
        <taxon>Sphingomonadales</taxon>
        <taxon>Sphingomonadaceae</taxon>
        <taxon>Parasphingorhabdus</taxon>
    </lineage>
</organism>
<reference evidence="1 2" key="1">
    <citation type="journal article" date="2019" name="Int. J. Syst. Evol. Microbiol.">
        <title>The Global Catalogue of Microorganisms (GCM) 10K type strain sequencing project: providing services to taxonomists for standard genome sequencing and annotation.</title>
        <authorList>
            <consortium name="The Broad Institute Genomics Platform"/>
            <consortium name="The Broad Institute Genome Sequencing Center for Infectious Disease"/>
            <person name="Wu L."/>
            <person name="Ma J."/>
        </authorList>
    </citation>
    <scope>NUCLEOTIDE SEQUENCE [LARGE SCALE GENOMIC DNA]</scope>
    <source>
        <strain evidence="1 2">JCM 14162</strain>
    </source>
</reference>
<dbReference type="PANTHER" id="PTHR37841:SF1">
    <property type="entry name" value="DUF3298 DOMAIN-CONTAINING PROTEIN"/>
    <property type="match status" value="1"/>
</dbReference>
<protein>
    <recommendedName>
        <fullName evidence="3">WG repeat-containing protein</fullName>
    </recommendedName>
</protein>
<proteinExistence type="predicted"/>
<dbReference type="Proteomes" id="UP001500713">
    <property type="component" value="Unassembled WGS sequence"/>
</dbReference>
<dbReference type="Pfam" id="PF14903">
    <property type="entry name" value="WG_beta_rep"/>
    <property type="match status" value="2"/>
</dbReference>
<evidence type="ECO:0008006" key="3">
    <source>
        <dbReference type="Google" id="ProtNLM"/>
    </source>
</evidence>
<dbReference type="InterPro" id="IPR032774">
    <property type="entry name" value="WG_beta_rep"/>
</dbReference>
<dbReference type="PANTHER" id="PTHR37841">
    <property type="entry name" value="GLR2918 PROTEIN"/>
    <property type="match status" value="1"/>
</dbReference>
<accession>A0ABN1AVY8</accession>
<gene>
    <name evidence="1" type="ORF">GCM10009096_28800</name>
</gene>
<evidence type="ECO:0000313" key="1">
    <source>
        <dbReference type="EMBL" id="GAA0484439.1"/>
    </source>
</evidence>
<keyword evidence="2" id="KW-1185">Reference proteome</keyword>
<name>A0ABN1AVY8_9SPHN</name>
<sequence>MGAALTITAVGSAAQADADKNLEVSAASSAACEARLGDLVAPEAVVTDHSSSITDPFWIGSFAPFRCPLLIDGVERPVQISAATRPDIKRLSAPDEDIGAITVLDKRDTQIIVAADDPTKVRARHLRKINGIPVLFEASPSTLPAAHSVLDAMKRFDLGSLKIERSWKKHAGQFSRLDSIDGAPGFYRFSRANEPFRYGVVSDAGKILIAPEFELITATARGFIVRTKNDSQWGLYALDGEVILPAEYRTISDQGEDRALIYHLDGNEQVYDVNSRSFLGGKHESIDFVDGRDLVIVHDEGEYRLMTRDMIPAIEGAFSRVMKVRDNRLIVGIDGKEGLIDENWEYLIPAEFNRLWPHSKHGLLYGRRDDAQMYFDYDGRALTPPGWSAHYAPSDEKGYLTVSDPSGRFGILKKDGNVLIEPKFSQAFQFREGYLPAAIPGADGTQNGQRFGLVDESGTVVIPFEYEVLQLVFDGRLWAKRDGKWGLINTDQSIVTEFTIDEISRHRKQYDRETRSDIRLMVAQRDGHYGIVRHDTGATVVPFEYDAGRAATLELRKGDEWLSYPCGFGLGGDQCGSRPGVIRTAPARRPKD</sequence>
<comment type="caution">
    <text evidence="1">The sequence shown here is derived from an EMBL/GenBank/DDBJ whole genome shotgun (WGS) entry which is preliminary data.</text>
</comment>